<dbReference type="EMBL" id="MF926432">
    <property type="protein sequence ID" value="AVX29437.1"/>
    <property type="molecule type" value="Genomic_DNA"/>
</dbReference>
<keyword evidence="2" id="KW-1185">Reference proteome</keyword>
<dbReference type="Proteomes" id="UP000289633">
    <property type="component" value="Chromosome"/>
</dbReference>
<proteinExistence type="predicted"/>
<dbReference type="RefSeq" id="YP_009553580.1">
    <property type="nucleotide sequence ID" value="NC_040812.1"/>
</dbReference>
<organism evidence="1">
    <name type="scientific">Coconut foliar decay alphasatellite 7</name>
    <dbReference type="NCBI Taxonomy" id="2161880"/>
    <lineage>
        <taxon>Viruses</taxon>
        <taxon>Viruses incertae sedis</taxon>
        <taxon>Alphasatellitidae</taxon>
        <taxon>Petromoalphasatellitinae</taxon>
        <taxon>Coprasatellite</taxon>
        <taxon>Coprasatellite niu</taxon>
    </lineage>
</organism>
<reference evidence="1" key="1">
    <citation type="journal article" date="2018" name="Sci. Rep.">
        <title>Analysis of DNAs associated with coconut foliar decay disease implicates a unique single-stranded DNA virus representing a new taxon.</title>
        <authorList>
            <person name="Gronenborn B."/>
            <person name="Randles J.W."/>
            <person name="Knierim D."/>
            <person name="Barriere Q."/>
            <person name="Vetten H.J."/>
            <person name="Warthmann N."/>
            <person name="Cornu D."/>
            <person name="Sileye T."/>
            <person name="Winter S."/>
            <person name="Timchenko T."/>
        </authorList>
    </citation>
    <scope>NUCLEOTIDE SEQUENCE [LARGE SCALE GENOMIC DNA]</scope>
    <source>
        <strain evidence="1">CFDA7-[VU-89]</strain>
    </source>
</reference>
<name>A0A2R4N9C1_9VIRU</name>
<protein>
    <submittedName>
        <fullName evidence="1">Uncharacterized protein</fullName>
    </submittedName>
</protein>
<dbReference type="PROSITE" id="PS51257">
    <property type="entry name" value="PROKAR_LIPOPROTEIN"/>
    <property type="match status" value="1"/>
</dbReference>
<dbReference type="KEGG" id="vg:41702022"/>
<accession>A0A2R4N9C1</accession>
<evidence type="ECO:0000313" key="1">
    <source>
        <dbReference type="EMBL" id="AVX29437.1"/>
    </source>
</evidence>
<sequence>MDYLKPNNSISSVSLSSCTFYKLLVLQYEVLQHLLRTFHKAFVSNQDASELHVRKEHFLSNNKSYFADQIPSPVLNAQYYSLMSSSNLQAYGPFLQDEEILAGAFVQS</sequence>
<dbReference type="GeneID" id="41702022"/>
<evidence type="ECO:0000313" key="2">
    <source>
        <dbReference type="Proteomes" id="UP000289633"/>
    </source>
</evidence>